<dbReference type="SUPFAM" id="SSF50969">
    <property type="entry name" value="YVTN repeat-like/Quinoprotein amine dehydrogenase"/>
    <property type="match status" value="1"/>
</dbReference>
<keyword evidence="7" id="KW-1185">Reference proteome</keyword>
<evidence type="ECO:0000256" key="2">
    <source>
        <dbReference type="ARBA" id="ARBA00022737"/>
    </source>
</evidence>
<dbReference type="InterPro" id="IPR019775">
    <property type="entry name" value="WD40_repeat_CS"/>
</dbReference>
<dbReference type="RefSeq" id="WP_154178618.1">
    <property type="nucleotide sequence ID" value="NZ_WJXZ01000014.1"/>
</dbReference>
<feature type="coiled-coil region" evidence="4">
    <location>
        <begin position="74"/>
        <end position="105"/>
    </location>
</feature>
<reference evidence="6 7" key="1">
    <citation type="journal article" date="2018" name="Antonie Van Leeuwenhoek">
        <title>Larkinella terrae sp. nov., isolated from soil on Jeju Island, South Korea.</title>
        <authorList>
            <person name="Ten L.N."/>
            <person name="Jeon J."/>
            <person name="Park S.J."/>
            <person name="Park S."/>
            <person name="Lee S.Y."/>
            <person name="Kim M.K."/>
            <person name="Jung H.Y."/>
        </authorList>
    </citation>
    <scope>NUCLEOTIDE SEQUENCE [LARGE SCALE GENOMIC DNA]</scope>
    <source>
        <strain evidence="6 7">KCTC 52001</strain>
    </source>
</reference>
<dbReference type="Proteomes" id="UP000441754">
    <property type="component" value="Unassembled WGS sequence"/>
</dbReference>
<dbReference type="SMART" id="SM00320">
    <property type="entry name" value="WD40"/>
    <property type="match status" value="9"/>
</dbReference>
<feature type="repeat" description="WD" evidence="3">
    <location>
        <begin position="454"/>
        <end position="495"/>
    </location>
</feature>
<dbReference type="PROSITE" id="PS50082">
    <property type="entry name" value="WD_REPEATS_2"/>
    <property type="match status" value="9"/>
</dbReference>
<feature type="repeat" description="WD" evidence="3">
    <location>
        <begin position="540"/>
        <end position="581"/>
    </location>
</feature>
<feature type="repeat" description="WD" evidence="3">
    <location>
        <begin position="328"/>
        <end position="369"/>
    </location>
</feature>
<organism evidence="6 7">
    <name type="scientific">Larkinella terrae</name>
    <dbReference type="NCBI Taxonomy" id="2025311"/>
    <lineage>
        <taxon>Bacteria</taxon>
        <taxon>Pseudomonadati</taxon>
        <taxon>Bacteroidota</taxon>
        <taxon>Cytophagia</taxon>
        <taxon>Cytophagales</taxon>
        <taxon>Spirosomataceae</taxon>
        <taxon>Larkinella</taxon>
    </lineage>
</organism>
<dbReference type="PROSITE" id="PS50294">
    <property type="entry name" value="WD_REPEATS_REGION"/>
    <property type="match status" value="9"/>
</dbReference>
<dbReference type="PANTHER" id="PTHR19879">
    <property type="entry name" value="TRANSCRIPTION INITIATION FACTOR TFIID"/>
    <property type="match status" value="1"/>
</dbReference>
<dbReference type="InterPro" id="IPR011044">
    <property type="entry name" value="Quino_amine_DH_bsu"/>
</dbReference>
<dbReference type="InterPro" id="IPR036322">
    <property type="entry name" value="WD40_repeat_dom_sf"/>
</dbReference>
<accession>A0A7K0EUV5</accession>
<keyword evidence="5" id="KW-0732">Signal</keyword>
<evidence type="ECO:0000256" key="5">
    <source>
        <dbReference type="SAM" id="SignalP"/>
    </source>
</evidence>
<keyword evidence="4" id="KW-0175">Coiled coil</keyword>
<dbReference type="InterPro" id="IPR020472">
    <property type="entry name" value="WD40_PAC1"/>
</dbReference>
<protein>
    <recommendedName>
        <fullName evidence="8">WD40 repeat domain-containing protein</fullName>
    </recommendedName>
</protein>
<sequence length="681" mass="76249">MRKLARFLLLLTLFPALAYGQSEAPCKLLQRLLDQAARNERDTNFVLSLKKLYSARVAARKCPNGKPQMVDSLIVNVSTKIDELRKQANEEARKALNQQKFAERQTQAARIANRNATLEKINANRERDNAVIQRNKADSLARLAEASRLATLGSQLREKDPTLALQLLKIACDTSHYGHETAVQQLYSILSTTDPASFYKQKIESGDSSNLSCMRFSKNRHFLASGSYGNTIRIWDWEQKKVIQVLTGRSGAVLSVAFSTDGRYLVSGGANRTIEIWDWQNRQLVKTLHGHAGAVLSVNFSADGNFIVSGSEDKIIRIWRWQSDQEPVKLKSRAAMSVYFSADGKYVISAGDDEAIKVWEWQQEKLLYSLDSHLGTVRWVNVSADERYLISGGDDETIKIWNWKQRQLVATLPGNLGAVLSAEFSPDGRYLVGGGQNGSVKVWDWQQGKVLHELRGHQKAIVYVGFSVKGDQIVSGSCDRTIKIWNWNQERTVKLSTVQQQTLFPLPDTTSRTYLDLRDGEENEVIVLKNRKSGKVTHLLKGHERTVFGLDFSEDGRYAVTGGADKIIRIWDLTTDKTARLLKGHKGAVSVVIFSADGRYVVSGGIDFAIKVWDYKRSDQAVYSLAGSAEPKLQIAKDNSLILTTAADGPQVYRNLVEELNRGTLVSPLSVSDRKEYLINH</sequence>
<evidence type="ECO:0008006" key="8">
    <source>
        <dbReference type="Google" id="ProtNLM"/>
    </source>
</evidence>
<dbReference type="Pfam" id="PF00400">
    <property type="entry name" value="WD40"/>
    <property type="match status" value="9"/>
</dbReference>
<keyword evidence="1 3" id="KW-0853">WD repeat</keyword>
<dbReference type="OrthoDB" id="1492850at2"/>
<feature type="repeat" description="WD" evidence="3">
    <location>
        <begin position="288"/>
        <end position="329"/>
    </location>
</feature>
<evidence type="ECO:0000313" key="7">
    <source>
        <dbReference type="Proteomes" id="UP000441754"/>
    </source>
</evidence>
<feature type="repeat" description="WD" evidence="3">
    <location>
        <begin position="204"/>
        <end position="245"/>
    </location>
</feature>
<dbReference type="InterPro" id="IPR001680">
    <property type="entry name" value="WD40_rpt"/>
</dbReference>
<dbReference type="Gene3D" id="2.130.10.10">
    <property type="entry name" value="YVTN repeat-like/Quinoprotein amine dehydrogenase"/>
    <property type="match status" value="3"/>
</dbReference>
<dbReference type="PRINTS" id="PR00320">
    <property type="entry name" value="GPROTEINBRPT"/>
</dbReference>
<dbReference type="CDD" id="cd00200">
    <property type="entry name" value="WD40"/>
    <property type="match status" value="1"/>
</dbReference>
<evidence type="ECO:0000313" key="6">
    <source>
        <dbReference type="EMBL" id="MRS65336.1"/>
    </source>
</evidence>
<feature type="repeat" description="WD" evidence="3">
    <location>
        <begin position="412"/>
        <end position="453"/>
    </location>
</feature>
<name>A0A7K0EUV5_9BACT</name>
<feature type="repeat" description="WD" evidence="3">
    <location>
        <begin position="370"/>
        <end position="411"/>
    </location>
</feature>
<evidence type="ECO:0000256" key="3">
    <source>
        <dbReference type="PROSITE-ProRule" id="PRU00221"/>
    </source>
</evidence>
<proteinExistence type="predicted"/>
<dbReference type="InterPro" id="IPR015943">
    <property type="entry name" value="WD40/YVTN_repeat-like_dom_sf"/>
</dbReference>
<feature type="signal peptide" evidence="5">
    <location>
        <begin position="1"/>
        <end position="18"/>
    </location>
</feature>
<feature type="chain" id="PRO_5029450531" description="WD40 repeat domain-containing protein" evidence="5">
    <location>
        <begin position="19"/>
        <end position="681"/>
    </location>
</feature>
<gene>
    <name evidence="6" type="ORF">GJJ30_28835</name>
</gene>
<comment type="caution">
    <text evidence="6">The sequence shown here is derived from an EMBL/GenBank/DDBJ whole genome shotgun (WGS) entry which is preliminary data.</text>
</comment>
<evidence type="ECO:0000256" key="1">
    <source>
        <dbReference type="ARBA" id="ARBA00022574"/>
    </source>
</evidence>
<keyword evidence="2" id="KW-0677">Repeat</keyword>
<dbReference type="PANTHER" id="PTHR19879:SF9">
    <property type="entry name" value="TRANSCRIPTION INITIATION FACTOR TFIID SUBUNIT 5"/>
    <property type="match status" value="1"/>
</dbReference>
<feature type="repeat" description="WD" evidence="3">
    <location>
        <begin position="582"/>
        <end position="623"/>
    </location>
</feature>
<dbReference type="PROSITE" id="PS00678">
    <property type="entry name" value="WD_REPEATS_1"/>
    <property type="match status" value="1"/>
</dbReference>
<evidence type="ECO:0000256" key="4">
    <source>
        <dbReference type="SAM" id="Coils"/>
    </source>
</evidence>
<dbReference type="SUPFAM" id="SSF50978">
    <property type="entry name" value="WD40 repeat-like"/>
    <property type="match status" value="1"/>
</dbReference>
<dbReference type="EMBL" id="WJXZ01000014">
    <property type="protein sequence ID" value="MRS65336.1"/>
    <property type="molecule type" value="Genomic_DNA"/>
</dbReference>
<dbReference type="AlphaFoldDB" id="A0A7K0EUV5"/>
<feature type="repeat" description="WD" evidence="3">
    <location>
        <begin position="246"/>
        <end position="287"/>
    </location>
</feature>